<dbReference type="Pfam" id="PF00916">
    <property type="entry name" value="Sulfate_transp"/>
    <property type="match status" value="1"/>
</dbReference>
<comment type="caution">
    <text evidence="7">The sequence shown here is derived from an EMBL/GenBank/DDBJ whole genome shotgun (WGS) entry which is preliminary data.</text>
</comment>
<evidence type="ECO:0000313" key="7">
    <source>
        <dbReference type="EMBL" id="GCD78533.1"/>
    </source>
</evidence>
<proteinExistence type="predicted"/>
<evidence type="ECO:0000259" key="6">
    <source>
        <dbReference type="Pfam" id="PF00916"/>
    </source>
</evidence>
<dbReference type="OrthoDB" id="9769739at2"/>
<feature type="transmembrane region" description="Helical" evidence="5">
    <location>
        <begin position="109"/>
        <end position="129"/>
    </location>
</feature>
<evidence type="ECO:0000256" key="2">
    <source>
        <dbReference type="ARBA" id="ARBA00022692"/>
    </source>
</evidence>
<dbReference type="InterPro" id="IPR001902">
    <property type="entry name" value="SLC26A/SulP_fam"/>
</dbReference>
<dbReference type="GO" id="GO:0016020">
    <property type="term" value="C:membrane"/>
    <property type="evidence" value="ECO:0007669"/>
    <property type="project" value="UniProtKB-SubCell"/>
</dbReference>
<dbReference type="AlphaFoldDB" id="A0A401XNJ1"/>
<evidence type="ECO:0000256" key="3">
    <source>
        <dbReference type="ARBA" id="ARBA00022989"/>
    </source>
</evidence>
<dbReference type="GO" id="GO:0055085">
    <property type="term" value="P:transmembrane transport"/>
    <property type="evidence" value="ECO:0007669"/>
    <property type="project" value="InterPro"/>
</dbReference>
<comment type="subcellular location">
    <subcellularLocation>
        <location evidence="1">Membrane</location>
        <topology evidence="1">Multi-pass membrane protein</topology>
    </subcellularLocation>
</comment>
<dbReference type="InterPro" id="IPR011547">
    <property type="entry name" value="SLC26A/SulP_dom"/>
</dbReference>
<keyword evidence="8" id="KW-1185">Reference proteome</keyword>
<gene>
    <name evidence="7" type="ORF">JCM31826_20150</name>
</gene>
<keyword evidence="3 5" id="KW-1133">Transmembrane helix</keyword>
<feature type="transmembrane region" description="Helical" evidence="5">
    <location>
        <begin position="84"/>
        <end position="103"/>
    </location>
</feature>
<accession>A0A401XNJ1</accession>
<dbReference type="Proteomes" id="UP000286715">
    <property type="component" value="Unassembled WGS sequence"/>
</dbReference>
<keyword evidence="2 5" id="KW-0812">Transmembrane</keyword>
<feature type="transmembrane region" description="Helical" evidence="5">
    <location>
        <begin position="12"/>
        <end position="35"/>
    </location>
</feature>
<protein>
    <recommendedName>
        <fullName evidence="6">SLC26A/SulP transporter domain-containing protein</fullName>
    </recommendedName>
</protein>
<dbReference type="PANTHER" id="PTHR11814">
    <property type="entry name" value="SULFATE TRANSPORTER"/>
    <property type="match status" value="1"/>
</dbReference>
<reference evidence="7 8" key="1">
    <citation type="submission" date="2018-11" db="EMBL/GenBank/DDBJ databases">
        <title>Schleiferia aggregans sp. nov., a moderately thermophilic heterotrophic bacterium isolated from microbial mats at a terrestrial hot spring.</title>
        <authorList>
            <person name="Iino T."/>
            <person name="Ohkuma M."/>
            <person name="Haruta S."/>
        </authorList>
    </citation>
    <scope>NUCLEOTIDE SEQUENCE [LARGE SCALE GENOMIC DNA]</scope>
    <source>
        <strain evidence="7 8">LA</strain>
    </source>
</reference>
<name>A0A401XNJ1_9FLAO</name>
<evidence type="ECO:0000256" key="5">
    <source>
        <dbReference type="SAM" id="Phobius"/>
    </source>
</evidence>
<sequence length="176" mass="19811">MIGQRAVNIASGLMGGLPIISEIVRSSAIIALGAVSKWSNFFHGFFLLLVMLFLIPIIEWIPNAALAALLIYAGYNLASFKHFIHVYSIGKGQFFIFLTIIFFTLFEDLLVGVAAGMLVKIGIEFYLGLKLKYIFKTSFLIKEFPNETVVHLQEAAIFSHRNTLKKILNSNIEFYR</sequence>
<evidence type="ECO:0000256" key="4">
    <source>
        <dbReference type="ARBA" id="ARBA00023136"/>
    </source>
</evidence>
<feature type="domain" description="SLC26A/SulP transporter" evidence="6">
    <location>
        <begin position="1"/>
        <end position="99"/>
    </location>
</feature>
<evidence type="ECO:0000256" key="1">
    <source>
        <dbReference type="ARBA" id="ARBA00004141"/>
    </source>
</evidence>
<organism evidence="7 8">
    <name type="scientific">Thermaurantimonas aggregans</name>
    <dbReference type="NCBI Taxonomy" id="2173829"/>
    <lineage>
        <taxon>Bacteria</taxon>
        <taxon>Pseudomonadati</taxon>
        <taxon>Bacteroidota</taxon>
        <taxon>Flavobacteriia</taxon>
        <taxon>Flavobacteriales</taxon>
        <taxon>Schleiferiaceae</taxon>
        <taxon>Thermaurantimonas</taxon>
    </lineage>
</organism>
<dbReference type="EMBL" id="BHZE01000026">
    <property type="protein sequence ID" value="GCD78533.1"/>
    <property type="molecule type" value="Genomic_DNA"/>
</dbReference>
<evidence type="ECO:0000313" key="8">
    <source>
        <dbReference type="Proteomes" id="UP000286715"/>
    </source>
</evidence>
<keyword evidence="4 5" id="KW-0472">Membrane</keyword>
<feature type="transmembrane region" description="Helical" evidence="5">
    <location>
        <begin position="41"/>
        <end position="72"/>
    </location>
</feature>